<proteinExistence type="predicted"/>
<reference evidence="2" key="1">
    <citation type="journal article" date="2015" name="Nature">
        <title>Complex archaea that bridge the gap between prokaryotes and eukaryotes.</title>
        <authorList>
            <person name="Spang A."/>
            <person name="Saw J.H."/>
            <person name="Jorgensen S.L."/>
            <person name="Zaremba-Niedzwiedzka K."/>
            <person name="Martijn J."/>
            <person name="Lind A.E."/>
            <person name="van Eijk R."/>
            <person name="Schleper C."/>
            <person name="Guy L."/>
            <person name="Ettema T.J."/>
        </authorList>
    </citation>
    <scope>NUCLEOTIDE SEQUENCE</scope>
</reference>
<comment type="caution">
    <text evidence="2">The sequence shown here is derived from an EMBL/GenBank/DDBJ whole genome shotgun (WGS) entry which is preliminary data.</text>
</comment>
<name>A0A0F9UDA3_9ZZZZ</name>
<keyword evidence="1" id="KW-1133">Transmembrane helix</keyword>
<sequence>MTTFNAFPFNIQEHLQFRMFIIYKILHMIPLTIEEEQLRNLDHMGLLTGSALATVLLAPFTVLGALPGV</sequence>
<dbReference type="AlphaFoldDB" id="A0A0F9UDA3"/>
<dbReference type="EMBL" id="LAZR01001057">
    <property type="protein sequence ID" value="KKN51598.1"/>
    <property type="molecule type" value="Genomic_DNA"/>
</dbReference>
<evidence type="ECO:0000313" key="2">
    <source>
        <dbReference type="EMBL" id="KKN51598.1"/>
    </source>
</evidence>
<protein>
    <submittedName>
        <fullName evidence="2">Uncharacterized protein</fullName>
    </submittedName>
</protein>
<evidence type="ECO:0000256" key="1">
    <source>
        <dbReference type="SAM" id="Phobius"/>
    </source>
</evidence>
<keyword evidence="1" id="KW-0812">Transmembrane</keyword>
<organism evidence="2">
    <name type="scientific">marine sediment metagenome</name>
    <dbReference type="NCBI Taxonomy" id="412755"/>
    <lineage>
        <taxon>unclassified sequences</taxon>
        <taxon>metagenomes</taxon>
        <taxon>ecological metagenomes</taxon>
    </lineage>
</organism>
<keyword evidence="1" id="KW-0472">Membrane</keyword>
<feature type="transmembrane region" description="Helical" evidence="1">
    <location>
        <begin position="45"/>
        <end position="66"/>
    </location>
</feature>
<accession>A0A0F9UDA3</accession>
<gene>
    <name evidence="2" type="ORF">LCGC14_0621400</name>
</gene>